<dbReference type="PANTHER" id="PTHR42789:SF1">
    <property type="entry name" value="D-ISOMER SPECIFIC 2-HYDROXYACID DEHYDROGENASE FAMILY PROTEIN (AFU_ORTHOLOGUE AFUA_6G10090)"/>
    <property type="match status" value="1"/>
</dbReference>
<dbReference type="PANTHER" id="PTHR42789">
    <property type="entry name" value="D-ISOMER SPECIFIC 2-HYDROXYACID DEHYDROGENASE FAMILY PROTEIN (AFU_ORTHOLOGUE AFUA_6G10090)"/>
    <property type="match status" value="1"/>
</dbReference>
<dbReference type="InterPro" id="IPR050857">
    <property type="entry name" value="D-2-hydroxyacid_DH"/>
</dbReference>
<dbReference type="EMBL" id="JAJTJA010000006">
    <property type="protein sequence ID" value="KAH8697955.1"/>
    <property type="molecule type" value="Genomic_DNA"/>
</dbReference>
<dbReference type="Gene3D" id="3.40.50.720">
    <property type="entry name" value="NAD(P)-binding Rossmann-like Domain"/>
    <property type="match status" value="4"/>
</dbReference>
<organism evidence="7 8">
    <name type="scientific">Talaromyces proteolyticus</name>
    <dbReference type="NCBI Taxonomy" id="1131652"/>
    <lineage>
        <taxon>Eukaryota</taxon>
        <taxon>Fungi</taxon>
        <taxon>Dikarya</taxon>
        <taxon>Ascomycota</taxon>
        <taxon>Pezizomycotina</taxon>
        <taxon>Eurotiomycetes</taxon>
        <taxon>Eurotiomycetidae</taxon>
        <taxon>Eurotiales</taxon>
        <taxon>Trichocomaceae</taxon>
        <taxon>Talaromyces</taxon>
        <taxon>Talaromyces sect. Bacilispori</taxon>
    </lineage>
</organism>
<accession>A0AAD4KS27</accession>
<evidence type="ECO:0000313" key="8">
    <source>
        <dbReference type="Proteomes" id="UP001201262"/>
    </source>
</evidence>
<gene>
    <name evidence="7" type="ORF">BGW36DRAFT_450727</name>
</gene>
<dbReference type="GO" id="GO:0016616">
    <property type="term" value="F:oxidoreductase activity, acting on the CH-OH group of donors, NAD or NADP as acceptor"/>
    <property type="evidence" value="ECO:0007669"/>
    <property type="project" value="InterPro"/>
</dbReference>
<keyword evidence="2 4" id="KW-0560">Oxidoreductase</keyword>
<proteinExistence type="inferred from homology"/>
<evidence type="ECO:0000259" key="6">
    <source>
        <dbReference type="Pfam" id="PF02826"/>
    </source>
</evidence>
<evidence type="ECO:0000256" key="1">
    <source>
        <dbReference type="ARBA" id="ARBA00005854"/>
    </source>
</evidence>
<reference evidence="7" key="1">
    <citation type="submission" date="2021-12" db="EMBL/GenBank/DDBJ databases">
        <title>Convergent genome expansion in fungi linked to evolution of root-endophyte symbiosis.</title>
        <authorList>
            <consortium name="DOE Joint Genome Institute"/>
            <person name="Ke Y.-H."/>
            <person name="Bonito G."/>
            <person name="Liao H.-L."/>
            <person name="Looney B."/>
            <person name="Rojas-Flechas A."/>
            <person name="Nash J."/>
            <person name="Hameed K."/>
            <person name="Schadt C."/>
            <person name="Martin F."/>
            <person name="Crous P.W."/>
            <person name="Miettinen O."/>
            <person name="Magnuson J.K."/>
            <person name="Labbe J."/>
            <person name="Jacobson D."/>
            <person name="Doktycz M.J."/>
            <person name="Veneault-Fourrey C."/>
            <person name="Kuo A."/>
            <person name="Mondo S."/>
            <person name="Calhoun S."/>
            <person name="Riley R."/>
            <person name="Ohm R."/>
            <person name="LaButti K."/>
            <person name="Andreopoulos B."/>
            <person name="Pangilinan J."/>
            <person name="Nolan M."/>
            <person name="Tritt A."/>
            <person name="Clum A."/>
            <person name="Lipzen A."/>
            <person name="Daum C."/>
            <person name="Barry K."/>
            <person name="Grigoriev I.V."/>
            <person name="Vilgalys R."/>
        </authorList>
    </citation>
    <scope>NUCLEOTIDE SEQUENCE</scope>
    <source>
        <strain evidence="7">PMI_201</strain>
    </source>
</reference>
<dbReference type="InterPro" id="IPR006139">
    <property type="entry name" value="D-isomer_2_OHA_DH_cat_dom"/>
</dbReference>
<feature type="domain" description="D-isomer specific 2-hydroxyacid dehydrogenase NAD-binding" evidence="6">
    <location>
        <begin position="163"/>
        <end position="216"/>
    </location>
</feature>
<evidence type="ECO:0000313" key="7">
    <source>
        <dbReference type="EMBL" id="KAH8697955.1"/>
    </source>
</evidence>
<evidence type="ECO:0000256" key="3">
    <source>
        <dbReference type="ARBA" id="ARBA00023027"/>
    </source>
</evidence>
<evidence type="ECO:0000256" key="2">
    <source>
        <dbReference type="ARBA" id="ARBA00023002"/>
    </source>
</evidence>
<dbReference type="InterPro" id="IPR036291">
    <property type="entry name" value="NAD(P)-bd_dom_sf"/>
</dbReference>
<evidence type="ECO:0008006" key="9">
    <source>
        <dbReference type="Google" id="ProtNLM"/>
    </source>
</evidence>
<dbReference type="AlphaFoldDB" id="A0AAD4KS27"/>
<dbReference type="GeneID" id="70252098"/>
<sequence length="254" mass="27787">MAQTDAIVNRLKPFTIISSMRERTTFPADLLQRLTYLKLLLATGTRFDTFDLAVAKDLGITVAAAPRREKVSQPTTQHTLAMTLARNTQLAKGLTGTKLGVAGLDRLGAAVARIGALICLSAEMGLPVHGGGRDADAPAFITGSKEELFRNTDMQTLHYVLTLLVNTSRGPLIDDVALFDALHNGRIGDAALDVFDRSRDWGHGVTSNLQITPHMGYVEEGIMHTWYEETVENIERWIQSKNGFTPPAMVVVCR</sequence>
<dbReference type="Pfam" id="PF02826">
    <property type="entry name" value="2-Hacid_dh_C"/>
    <property type="match status" value="1"/>
</dbReference>
<dbReference type="Proteomes" id="UP001201262">
    <property type="component" value="Unassembled WGS sequence"/>
</dbReference>
<dbReference type="RefSeq" id="XP_046072656.1">
    <property type="nucleotide sequence ID" value="XM_046221811.1"/>
</dbReference>
<dbReference type="SUPFAM" id="SSF52283">
    <property type="entry name" value="Formate/glycerate dehydrogenase catalytic domain-like"/>
    <property type="match status" value="1"/>
</dbReference>
<dbReference type="InterPro" id="IPR006140">
    <property type="entry name" value="D-isomer_DH_NAD-bd"/>
</dbReference>
<dbReference type="SUPFAM" id="SSF51735">
    <property type="entry name" value="NAD(P)-binding Rossmann-fold domains"/>
    <property type="match status" value="1"/>
</dbReference>
<keyword evidence="3" id="KW-0520">NAD</keyword>
<comment type="caution">
    <text evidence="7">The sequence shown here is derived from an EMBL/GenBank/DDBJ whole genome shotgun (WGS) entry which is preliminary data.</text>
</comment>
<feature type="domain" description="D-isomer specific 2-hydroxyacid dehydrogenase catalytic" evidence="5">
    <location>
        <begin position="4"/>
        <end position="241"/>
    </location>
</feature>
<dbReference type="Pfam" id="PF00389">
    <property type="entry name" value="2-Hacid_dh"/>
    <property type="match status" value="1"/>
</dbReference>
<dbReference type="GO" id="GO:0051287">
    <property type="term" value="F:NAD binding"/>
    <property type="evidence" value="ECO:0007669"/>
    <property type="project" value="InterPro"/>
</dbReference>
<protein>
    <recommendedName>
        <fullName evidence="9">D-isomer specific 2-hydroxyacid dehydrogenase NAD-binding domain-containing protein</fullName>
    </recommendedName>
</protein>
<evidence type="ECO:0000259" key="5">
    <source>
        <dbReference type="Pfam" id="PF00389"/>
    </source>
</evidence>
<keyword evidence="8" id="KW-1185">Reference proteome</keyword>
<name>A0AAD4KS27_9EURO</name>
<comment type="similarity">
    <text evidence="1 4">Belongs to the D-isomer specific 2-hydroxyacid dehydrogenase family.</text>
</comment>
<evidence type="ECO:0000256" key="4">
    <source>
        <dbReference type="RuleBase" id="RU003719"/>
    </source>
</evidence>